<dbReference type="AlphaFoldDB" id="A0A849HW56"/>
<accession>A0A849HW56</accession>
<dbReference type="EMBL" id="JABEPP010000001">
    <property type="protein sequence ID" value="NNM71332.1"/>
    <property type="molecule type" value="Genomic_DNA"/>
</dbReference>
<organism evidence="2 3">
    <name type="scientific">Enterovirga aerilata</name>
    <dbReference type="NCBI Taxonomy" id="2730920"/>
    <lineage>
        <taxon>Bacteria</taxon>
        <taxon>Pseudomonadati</taxon>
        <taxon>Pseudomonadota</taxon>
        <taxon>Alphaproteobacteria</taxon>
        <taxon>Hyphomicrobiales</taxon>
        <taxon>Methylobacteriaceae</taxon>
        <taxon>Enterovirga</taxon>
    </lineage>
</organism>
<reference evidence="2 3" key="1">
    <citation type="submission" date="2020-04" db="EMBL/GenBank/DDBJ databases">
        <title>Enterovirga sp. isolate from soil.</title>
        <authorList>
            <person name="Chea S."/>
            <person name="Kim D.-U."/>
        </authorList>
    </citation>
    <scope>NUCLEOTIDE SEQUENCE [LARGE SCALE GENOMIC DNA]</scope>
    <source>
        <strain evidence="2 3">DB1703</strain>
    </source>
</reference>
<evidence type="ECO:0000313" key="2">
    <source>
        <dbReference type="EMBL" id="NNM71332.1"/>
    </source>
</evidence>
<evidence type="ECO:0000313" key="3">
    <source>
        <dbReference type="Proteomes" id="UP000564885"/>
    </source>
</evidence>
<sequence length="73" mass="8272">MIWPWRSPAELARRVARREARFVEIARVAYERARGELGPQKLKPRDWEPDPPAPPTGKAAARARAGRLRAEGT</sequence>
<keyword evidence="3" id="KW-1185">Reference proteome</keyword>
<dbReference type="RefSeq" id="WP_171216803.1">
    <property type="nucleotide sequence ID" value="NZ_JABEPP010000001.1"/>
</dbReference>
<dbReference type="Proteomes" id="UP000564885">
    <property type="component" value="Unassembled WGS sequence"/>
</dbReference>
<evidence type="ECO:0000256" key="1">
    <source>
        <dbReference type="SAM" id="MobiDB-lite"/>
    </source>
</evidence>
<name>A0A849HW56_9HYPH</name>
<feature type="region of interest" description="Disordered" evidence="1">
    <location>
        <begin position="34"/>
        <end position="73"/>
    </location>
</feature>
<gene>
    <name evidence="2" type="ORF">HJG44_02845</name>
</gene>
<proteinExistence type="predicted"/>
<protein>
    <submittedName>
        <fullName evidence="2">Uncharacterized protein</fullName>
    </submittedName>
</protein>
<comment type="caution">
    <text evidence="2">The sequence shown here is derived from an EMBL/GenBank/DDBJ whole genome shotgun (WGS) entry which is preliminary data.</text>
</comment>